<keyword evidence="2" id="KW-1185">Reference proteome</keyword>
<evidence type="ECO:0000313" key="1">
    <source>
        <dbReference type="EMBL" id="MDN3612763.1"/>
    </source>
</evidence>
<dbReference type="RefSeq" id="WP_290313494.1">
    <property type="nucleotide sequence ID" value="NZ_JAUFQC010000035.1"/>
</dbReference>
<dbReference type="Proteomes" id="UP001238540">
    <property type="component" value="Unassembled WGS sequence"/>
</dbReference>
<proteinExistence type="predicted"/>
<dbReference type="EMBL" id="JAUFQC010000035">
    <property type="protein sequence ID" value="MDN3612763.1"/>
    <property type="molecule type" value="Genomic_DNA"/>
</dbReference>
<comment type="caution">
    <text evidence="1">The sequence shown here is derived from an EMBL/GenBank/DDBJ whole genome shotgun (WGS) entry which is preliminary data.</text>
</comment>
<gene>
    <name evidence="1" type="ORF">QWZ16_24725</name>
</gene>
<reference evidence="2" key="1">
    <citation type="journal article" date="2019" name="Int. J. Syst. Evol. Microbiol.">
        <title>The Global Catalogue of Microorganisms (GCM) 10K type strain sequencing project: providing services to taxonomists for standard genome sequencing and annotation.</title>
        <authorList>
            <consortium name="The Broad Institute Genomics Platform"/>
            <consortium name="The Broad Institute Genome Sequencing Center for Infectious Disease"/>
            <person name="Wu L."/>
            <person name="Ma J."/>
        </authorList>
    </citation>
    <scope>NUCLEOTIDE SEQUENCE [LARGE SCALE GENOMIC DNA]</scope>
    <source>
        <strain evidence="2">CECT 7398</strain>
    </source>
</reference>
<protein>
    <submittedName>
        <fullName evidence="1">Uncharacterized protein</fullName>
    </submittedName>
</protein>
<organism evidence="1 2">
    <name type="scientific">Vibrio ostreicida</name>
    <dbReference type="NCBI Taxonomy" id="526588"/>
    <lineage>
        <taxon>Bacteria</taxon>
        <taxon>Pseudomonadati</taxon>
        <taxon>Pseudomonadota</taxon>
        <taxon>Gammaproteobacteria</taxon>
        <taxon>Vibrionales</taxon>
        <taxon>Vibrionaceae</taxon>
        <taxon>Vibrio</taxon>
    </lineage>
</organism>
<evidence type="ECO:0000313" key="2">
    <source>
        <dbReference type="Proteomes" id="UP001238540"/>
    </source>
</evidence>
<accession>A0ABT8C1F0</accession>
<sequence length="53" mass="5962">MAVWLQKTVNELSQLDVKVMSSAKALVAVMDKMETNTREQNKQIERIASAVLN</sequence>
<name>A0ABT8C1F0_9VIBR</name>